<evidence type="ECO:0000256" key="5">
    <source>
        <dbReference type="ARBA" id="ARBA00023242"/>
    </source>
</evidence>
<sequence length="150" mass="16985">MGPRATDADDQANGATPYPSSLKRLSAPPMSPRLCVRPWWFPAHELRDPLVFYMEAWVAEMIFGPKQVLIPEIEWLSQALLKVDTVDSGNVAEITIYGRPCVKSRMRNMLLHLAACHKEEQVQRAPKMKQLEEFLKNHSPNSKAQARGTC</sequence>
<dbReference type="GO" id="GO:0003723">
    <property type="term" value="F:RNA binding"/>
    <property type="evidence" value="ECO:0007669"/>
    <property type="project" value="InterPro"/>
</dbReference>
<evidence type="ECO:0000256" key="1">
    <source>
        <dbReference type="ARBA" id="ARBA00004123"/>
    </source>
</evidence>
<evidence type="ECO:0000256" key="4">
    <source>
        <dbReference type="ARBA" id="ARBA00022490"/>
    </source>
</evidence>
<dbReference type="Gene3D" id="3.30.1370.10">
    <property type="entry name" value="K Homology domain, type 1"/>
    <property type="match status" value="1"/>
</dbReference>
<dbReference type="GO" id="GO:0009880">
    <property type="term" value="P:embryonic pattern specification"/>
    <property type="evidence" value="ECO:0007669"/>
    <property type="project" value="TreeGrafter"/>
</dbReference>
<dbReference type="PANTHER" id="PTHR19447:SF14">
    <property type="entry name" value="OOCYTE-EXPRESSED PROTEIN HOMOLOG"/>
    <property type="match status" value="1"/>
</dbReference>
<evidence type="ECO:0000313" key="8">
    <source>
        <dbReference type="EMBL" id="KAK7817086.1"/>
    </source>
</evidence>
<dbReference type="EMBL" id="JBBHLL010000097">
    <property type="protein sequence ID" value="KAK7817086.1"/>
    <property type="molecule type" value="Genomic_DNA"/>
</dbReference>
<keyword evidence="5" id="KW-0539">Nucleus</keyword>
<dbReference type="CDD" id="cd12795">
    <property type="entry name" value="FILIA_N_like"/>
    <property type="match status" value="1"/>
</dbReference>
<protein>
    <recommendedName>
        <fullName evidence="7">KH-like RNA-binding domain-containing protein</fullName>
    </recommendedName>
</protein>
<dbReference type="Proteomes" id="UP001488838">
    <property type="component" value="Unassembled WGS sequence"/>
</dbReference>
<dbReference type="GO" id="GO:0035088">
    <property type="term" value="P:establishment or maintenance of apical/basal cell polarity"/>
    <property type="evidence" value="ECO:0007669"/>
    <property type="project" value="TreeGrafter"/>
</dbReference>
<evidence type="ECO:0000259" key="7">
    <source>
        <dbReference type="Pfam" id="PF16005"/>
    </source>
</evidence>
<keyword evidence="4" id="KW-0963">Cytoplasm</keyword>
<comment type="similarity">
    <text evidence="3">Belongs to the KHDC1 family.</text>
</comment>
<feature type="domain" description="KH-like RNA-binding" evidence="7">
    <location>
        <begin position="37"/>
        <end position="121"/>
    </location>
</feature>
<dbReference type="GO" id="GO:0005634">
    <property type="term" value="C:nucleus"/>
    <property type="evidence" value="ECO:0007669"/>
    <property type="project" value="UniProtKB-SubCell"/>
</dbReference>
<name>A0AAW0ISJ7_MYOGA</name>
<evidence type="ECO:0000256" key="6">
    <source>
        <dbReference type="SAM" id="MobiDB-lite"/>
    </source>
</evidence>
<dbReference type="GO" id="GO:0032991">
    <property type="term" value="C:protein-containing complex"/>
    <property type="evidence" value="ECO:0007669"/>
    <property type="project" value="TreeGrafter"/>
</dbReference>
<dbReference type="InterPro" id="IPR036612">
    <property type="entry name" value="KH_dom_type_1_sf"/>
</dbReference>
<evidence type="ECO:0000256" key="2">
    <source>
        <dbReference type="ARBA" id="ARBA00004496"/>
    </source>
</evidence>
<dbReference type="Pfam" id="PF16005">
    <property type="entry name" value="MOEP19"/>
    <property type="match status" value="1"/>
</dbReference>
<keyword evidence="9" id="KW-1185">Reference proteome</keyword>
<evidence type="ECO:0000313" key="9">
    <source>
        <dbReference type="Proteomes" id="UP001488838"/>
    </source>
</evidence>
<dbReference type="InterPro" id="IPR051778">
    <property type="entry name" value="KHDC1"/>
</dbReference>
<organism evidence="8 9">
    <name type="scientific">Myodes glareolus</name>
    <name type="common">Bank vole</name>
    <name type="synonym">Clethrionomys glareolus</name>
    <dbReference type="NCBI Taxonomy" id="447135"/>
    <lineage>
        <taxon>Eukaryota</taxon>
        <taxon>Metazoa</taxon>
        <taxon>Chordata</taxon>
        <taxon>Craniata</taxon>
        <taxon>Vertebrata</taxon>
        <taxon>Euteleostomi</taxon>
        <taxon>Mammalia</taxon>
        <taxon>Eutheria</taxon>
        <taxon>Euarchontoglires</taxon>
        <taxon>Glires</taxon>
        <taxon>Rodentia</taxon>
        <taxon>Myomorpha</taxon>
        <taxon>Muroidea</taxon>
        <taxon>Cricetidae</taxon>
        <taxon>Arvicolinae</taxon>
        <taxon>Myodes</taxon>
    </lineage>
</organism>
<dbReference type="PANTHER" id="PTHR19447">
    <property type="entry name" value="OOCYTE-EXPRESSED PROTEIN HOMOLOG-RELATED"/>
    <property type="match status" value="1"/>
</dbReference>
<reference evidence="8 9" key="1">
    <citation type="journal article" date="2023" name="bioRxiv">
        <title>Conserved and derived expression patterns and positive selection on dental genes reveal complex evolutionary context of ever-growing rodent molars.</title>
        <authorList>
            <person name="Calamari Z.T."/>
            <person name="Song A."/>
            <person name="Cohen E."/>
            <person name="Akter M."/>
            <person name="Roy R.D."/>
            <person name="Hallikas O."/>
            <person name="Christensen M.M."/>
            <person name="Li P."/>
            <person name="Marangoni P."/>
            <person name="Jernvall J."/>
            <person name="Klein O.D."/>
        </authorList>
    </citation>
    <scope>NUCLEOTIDE SEQUENCE [LARGE SCALE GENOMIC DNA]</scope>
    <source>
        <strain evidence="8">V071</strain>
    </source>
</reference>
<comment type="caution">
    <text evidence="8">The sequence shown here is derived from an EMBL/GenBank/DDBJ whole genome shotgun (WGS) entry which is preliminary data.</text>
</comment>
<feature type="region of interest" description="Disordered" evidence="6">
    <location>
        <begin position="1"/>
        <end position="24"/>
    </location>
</feature>
<accession>A0AAW0ISJ7</accession>
<dbReference type="GO" id="GO:0005737">
    <property type="term" value="C:cytoplasm"/>
    <property type="evidence" value="ECO:0007669"/>
    <property type="project" value="UniProtKB-SubCell"/>
</dbReference>
<dbReference type="AlphaFoldDB" id="A0AAW0ISJ7"/>
<dbReference type="InterPro" id="IPR031952">
    <property type="entry name" value="MOEP19_KH-like"/>
</dbReference>
<evidence type="ECO:0000256" key="3">
    <source>
        <dbReference type="ARBA" id="ARBA00009081"/>
    </source>
</evidence>
<gene>
    <name evidence="8" type="ORF">U0070_001798</name>
</gene>
<comment type="subcellular location">
    <subcellularLocation>
        <location evidence="2">Cytoplasm</location>
    </subcellularLocation>
    <subcellularLocation>
        <location evidence="1">Nucleus</location>
    </subcellularLocation>
</comment>
<proteinExistence type="inferred from homology"/>